<keyword evidence="3" id="KW-0720">Serine protease</keyword>
<evidence type="ECO:0000256" key="4">
    <source>
        <dbReference type="ARBA" id="ARBA00022990"/>
    </source>
</evidence>
<dbReference type="InterPro" id="IPR029058">
    <property type="entry name" value="AB_hydrolase_fold"/>
</dbReference>
<evidence type="ECO:0000313" key="10">
    <source>
        <dbReference type="EMBL" id="UXH79572.1"/>
    </source>
</evidence>
<keyword evidence="11" id="KW-1185">Reference proteome</keyword>
<dbReference type="InterPro" id="IPR001375">
    <property type="entry name" value="Peptidase_S9_cat"/>
</dbReference>
<reference evidence="10" key="1">
    <citation type="submission" date="2022-10" db="EMBL/GenBank/DDBJ databases">
        <title>Characterization and whole genome sequencing of a new Roseateles species, isolated from fresh water.</title>
        <authorList>
            <person name="Guliayeva D.Y."/>
            <person name="Akhremchuk A.E."/>
            <person name="Sikolenko M.A."/>
            <person name="Valentovich L.N."/>
            <person name="Sidarenka A.V."/>
        </authorList>
    </citation>
    <scope>NUCLEOTIDE SEQUENCE</scope>
    <source>
        <strain evidence="10">BIM B-1768</strain>
    </source>
</reference>
<accession>A0ABY6B3C6</accession>
<evidence type="ECO:0000256" key="5">
    <source>
        <dbReference type="ARBA" id="ARBA00032284"/>
    </source>
</evidence>
<protein>
    <recommendedName>
        <fullName evidence="6">Acyl-peptide hydrolase</fullName>
    </recommendedName>
    <alternativeName>
        <fullName evidence="5">Acylaminoacyl-peptidase</fullName>
    </alternativeName>
</protein>
<evidence type="ECO:0000256" key="8">
    <source>
        <dbReference type="SAM" id="MobiDB-lite"/>
    </source>
</evidence>
<dbReference type="Gene3D" id="2.120.10.30">
    <property type="entry name" value="TolB, C-terminal domain"/>
    <property type="match status" value="2"/>
</dbReference>
<dbReference type="Pfam" id="PF00326">
    <property type="entry name" value="Peptidase_S9"/>
    <property type="match status" value="1"/>
</dbReference>
<proteinExistence type="predicted"/>
<dbReference type="EMBL" id="CP104562">
    <property type="protein sequence ID" value="UXH79572.1"/>
    <property type="molecule type" value="Genomic_DNA"/>
</dbReference>
<dbReference type="Pfam" id="PF07676">
    <property type="entry name" value="PD40"/>
    <property type="match status" value="3"/>
</dbReference>
<sequence length="774" mass="86064">MPAVKKTSMPTPTTPHSPFDVDALWRMDRVGAPSLSPDGAQAVVPVTRYDMDKNSGATSLWLLSTLGGEPRRLTQAGEKDGQPQWSPQGDQIAFVARREQEGDKDEAPQIYLIPPDGGEARRLTQLPFGVEAFKWFPDGRRIAFVSWVDPTVKGQAAQAKVRQAEKDRKDTGYRTEEAFYRFWDHSLPMGRVPHLHVVELDSGRVRDLFEGTPYELSRAEPDGTTFDISPDGRRIAFSFDPAETKLLEHRNALAEVELRSGKIQVLLQDAAWDFTAPCYSHAGHHLAFLASHQGLKHTMPYWLAVLDTHGHWAVLSEDWDHDVAAPLQWDEDDLGVLFCAEDRGRRHLWRFDVKTLAAFVLTEGGHIGSFALQAGTLVVHHDSVQFPPRVSVVVQEGEADEAVLHRIDRFNDTQLDSHRFGAHEEVWYEGAQGELVQMWLIYPPDFDAKQSGKNAGKKLGKNPGKKTWPLMHVIHGGPHTAFGDSWHWRWNHQAMAAQGYVVACVNYHGSSSFGHRFLDSITHRWGELELQDIETATDLLLKQPWADPARVFATGGSYGGYMVAWMNGHVQPGRYQAYVCHAGCFDWQAMMANDAYHWHAKELGTWYWEDPAKVASQSPHGSAQHFNTPTLVVHGQLDYRVPDAQGLAYYNTLKAQGIDARLLWFPDENHWILKPRNSQLWYGEFFDWLKRHDTAGGKRKTGSGRKPAVAAKGAIKGVIKGAATGHAKGHAKGKATGATKAATTAAASATAAPEATLPASPKRPSAAKTQRSKA</sequence>
<evidence type="ECO:0000256" key="6">
    <source>
        <dbReference type="ARBA" id="ARBA00032596"/>
    </source>
</evidence>
<keyword evidence="2" id="KW-0378">Hydrolase</keyword>
<dbReference type="PROSITE" id="PS00708">
    <property type="entry name" value="PRO_ENDOPEP_SER"/>
    <property type="match status" value="1"/>
</dbReference>
<dbReference type="SUPFAM" id="SSF53474">
    <property type="entry name" value="alpha/beta-Hydrolases"/>
    <property type="match status" value="1"/>
</dbReference>
<evidence type="ECO:0000313" key="11">
    <source>
        <dbReference type="Proteomes" id="UP001064933"/>
    </source>
</evidence>
<keyword evidence="3" id="KW-0645">Protease</keyword>
<dbReference type="InterPro" id="IPR011659">
    <property type="entry name" value="WD40"/>
</dbReference>
<keyword evidence="4" id="KW-0007">Acetylation</keyword>
<dbReference type="InterPro" id="IPR011042">
    <property type="entry name" value="6-blade_b-propeller_TolB-like"/>
</dbReference>
<dbReference type="InterPro" id="IPR002471">
    <property type="entry name" value="Pept_S9_AS"/>
</dbReference>
<feature type="region of interest" description="Disordered" evidence="8">
    <location>
        <begin position="725"/>
        <end position="774"/>
    </location>
</feature>
<comment type="function">
    <text evidence="7">This enzyme catalyzes the hydrolysis of the N-terminal peptide bond of an N-acetylated peptide to generate an N-acetylated amino acid and a peptide with a free N-terminus. It preferentially cleaves off Ac-Ala, Ac-Met and Ac-Ser. Also, involved in the degradation of oxidized and glycated proteins.</text>
</comment>
<feature type="compositionally biased region" description="Low complexity" evidence="8">
    <location>
        <begin position="734"/>
        <end position="752"/>
    </location>
</feature>
<dbReference type="PANTHER" id="PTHR42776">
    <property type="entry name" value="SERINE PEPTIDASE S9 FAMILY MEMBER"/>
    <property type="match status" value="1"/>
</dbReference>
<dbReference type="RefSeq" id="WP_261759392.1">
    <property type="nucleotide sequence ID" value="NZ_CP104562.2"/>
</dbReference>
<dbReference type="PANTHER" id="PTHR42776:SF13">
    <property type="entry name" value="DIPEPTIDYL-PEPTIDASE 5"/>
    <property type="match status" value="1"/>
</dbReference>
<keyword evidence="1" id="KW-0732">Signal</keyword>
<name>A0ABY6B3C6_9BURK</name>
<evidence type="ECO:0000259" key="9">
    <source>
        <dbReference type="Pfam" id="PF00326"/>
    </source>
</evidence>
<evidence type="ECO:0000256" key="7">
    <source>
        <dbReference type="ARBA" id="ARBA00045885"/>
    </source>
</evidence>
<dbReference type="Gene3D" id="3.40.50.1820">
    <property type="entry name" value="alpha/beta hydrolase"/>
    <property type="match status" value="1"/>
</dbReference>
<evidence type="ECO:0000256" key="2">
    <source>
        <dbReference type="ARBA" id="ARBA00022801"/>
    </source>
</evidence>
<gene>
    <name evidence="10" type="ORF">N4261_06535</name>
</gene>
<dbReference type="SUPFAM" id="SSF82171">
    <property type="entry name" value="DPP6 N-terminal domain-like"/>
    <property type="match status" value="1"/>
</dbReference>
<evidence type="ECO:0000256" key="1">
    <source>
        <dbReference type="ARBA" id="ARBA00022729"/>
    </source>
</evidence>
<dbReference type="Proteomes" id="UP001064933">
    <property type="component" value="Chromosome"/>
</dbReference>
<evidence type="ECO:0000256" key="3">
    <source>
        <dbReference type="ARBA" id="ARBA00022825"/>
    </source>
</evidence>
<organism evidence="10 11">
    <name type="scientific">Roseateles amylovorans</name>
    <dbReference type="NCBI Taxonomy" id="2978473"/>
    <lineage>
        <taxon>Bacteria</taxon>
        <taxon>Pseudomonadati</taxon>
        <taxon>Pseudomonadota</taxon>
        <taxon>Betaproteobacteria</taxon>
        <taxon>Burkholderiales</taxon>
        <taxon>Sphaerotilaceae</taxon>
        <taxon>Roseateles</taxon>
    </lineage>
</organism>
<feature type="domain" description="Peptidase S9 prolyl oligopeptidase catalytic" evidence="9">
    <location>
        <begin position="486"/>
        <end position="692"/>
    </location>
</feature>